<comment type="caution">
    <text evidence="12">Lacks conserved residue(s) required for the propagation of feature annotation.</text>
</comment>
<feature type="chain" id="PRO_5018064775" description="GPI mannosyltransferase 2" evidence="13">
    <location>
        <begin position="30"/>
        <end position="371"/>
    </location>
</feature>
<evidence type="ECO:0000256" key="7">
    <source>
        <dbReference type="ARBA" id="ARBA00022679"/>
    </source>
</evidence>
<evidence type="ECO:0000256" key="1">
    <source>
        <dbReference type="ARBA" id="ARBA00004477"/>
    </source>
</evidence>
<comment type="pathway">
    <text evidence="2 12">Glycolipid biosynthesis; glycosylphosphatidylinositol-anchor biosynthesis.</text>
</comment>
<dbReference type="GO" id="GO:0005789">
    <property type="term" value="C:endoplasmic reticulum membrane"/>
    <property type="evidence" value="ECO:0007669"/>
    <property type="project" value="UniProtKB-SubCell"/>
</dbReference>
<evidence type="ECO:0000313" key="14">
    <source>
        <dbReference type="EMBL" id="AYO43539.1"/>
    </source>
</evidence>
<dbReference type="InterPro" id="IPR007315">
    <property type="entry name" value="PIG-V/Gpi18"/>
</dbReference>
<sequence length="371" mass="40569">MPPSTTRVLLASVLWRVVCVCLLLVSTHAQPAFDTSGELVRLTLRPGAWDAYWDAWAAPFVRWDTVYFVAMAERGYVYEQMLAFQPGIVHVLRVMGSVPRVWGAPWSPTCAVLGGAIAANLASILAPVLLYRLLRTLTRSDAVAERAALLSVLAPASGTSLSAPTPEPFYSVLALSGLLLLTHTHTAYQWGAAVCFALATWFRANGVLLCGFLVWHGLYKPVLESWPTRRTSHAISGIASALVSVSPFVAQQWWAYTRLCPGRPWCDARLPLAYTFVQRAYWDVGFLRYWTVAQVPNFVLAMPVLAVAAYACRPLVSSSVLVVLAPWRARQAPGDVYVYACHTLVLSRPDCAPDGDAGRHATRVVGMRGAV</sequence>
<evidence type="ECO:0000256" key="11">
    <source>
        <dbReference type="ARBA" id="ARBA00023136"/>
    </source>
</evidence>
<keyword evidence="10 12" id="KW-1133">Transmembrane helix</keyword>
<gene>
    <name evidence="14" type="primary">GPI18</name>
    <name evidence="14" type="ORF">DNF11_2589</name>
</gene>
<evidence type="ECO:0000256" key="4">
    <source>
        <dbReference type="ARBA" id="ARBA00013795"/>
    </source>
</evidence>
<dbReference type="Proteomes" id="UP000269793">
    <property type="component" value="Chromosome IV"/>
</dbReference>
<proteinExistence type="inferred from homology"/>
<keyword evidence="11 12" id="KW-0472">Membrane</keyword>
<dbReference type="AlphaFoldDB" id="A0A3G2S8H2"/>
<accession>A0A3G2S8H2</accession>
<keyword evidence="6 12" id="KW-0328">Glycosyltransferase</keyword>
<keyword evidence="5 12" id="KW-0337">GPI-anchor biosynthesis</keyword>
<dbReference type="PANTHER" id="PTHR12468">
    <property type="entry name" value="GPI MANNOSYLTRANSFERASE 2"/>
    <property type="match status" value="1"/>
</dbReference>
<dbReference type="GO" id="GO:0004376">
    <property type="term" value="F:GPI mannosyltransferase activity"/>
    <property type="evidence" value="ECO:0007669"/>
    <property type="project" value="InterPro"/>
</dbReference>
<dbReference type="OrthoDB" id="10252502at2759"/>
<dbReference type="GO" id="GO:0031501">
    <property type="term" value="C:mannosyltransferase complex"/>
    <property type="evidence" value="ECO:0007669"/>
    <property type="project" value="TreeGrafter"/>
</dbReference>
<keyword evidence="13" id="KW-0732">Signal</keyword>
<dbReference type="STRING" id="425264.A0A3G2S8H2"/>
<evidence type="ECO:0000256" key="9">
    <source>
        <dbReference type="ARBA" id="ARBA00022824"/>
    </source>
</evidence>
<dbReference type="Pfam" id="PF04188">
    <property type="entry name" value="Mannosyl_trans2"/>
    <property type="match status" value="1"/>
</dbReference>
<evidence type="ECO:0000256" key="12">
    <source>
        <dbReference type="RuleBase" id="RU363112"/>
    </source>
</evidence>
<dbReference type="PANTHER" id="PTHR12468:SF2">
    <property type="entry name" value="GPI MANNOSYLTRANSFERASE 2"/>
    <property type="match status" value="1"/>
</dbReference>
<keyword evidence="15" id="KW-1185">Reference proteome</keyword>
<evidence type="ECO:0000256" key="10">
    <source>
        <dbReference type="ARBA" id="ARBA00022989"/>
    </source>
</evidence>
<dbReference type="GO" id="GO:0006506">
    <property type="term" value="P:GPI anchor biosynthetic process"/>
    <property type="evidence" value="ECO:0007669"/>
    <property type="project" value="UniProtKB-UniPathway"/>
</dbReference>
<evidence type="ECO:0000256" key="2">
    <source>
        <dbReference type="ARBA" id="ARBA00004687"/>
    </source>
</evidence>
<feature type="transmembrane region" description="Helical" evidence="12">
    <location>
        <begin position="195"/>
        <end position="215"/>
    </location>
</feature>
<evidence type="ECO:0000256" key="5">
    <source>
        <dbReference type="ARBA" id="ARBA00022502"/>
    </source>
</evidence>
<comment type="function">
    <text evidence="12">Mannosyltransferase involved in glycosylphosphatidylinositol-anchor biosynthesis.</text>
</comment>
<dbReference type="UniPathway" id="UPA00196"/>
<comment type="subcellular location">
    <subcellularLocation>
        <location evidence="1 12">Endoplasmic reticulum membrane</location>
        <topology evidence="1 12">Multi-pass membrane protein</topology>
    </subcellularLocation>
</comment>
<name>A0A3G2S8H2_MALR7</name>
<evidence type="ECO:0000256" key="8">
    <source>
        <dbReference type="ARBA" id="ARBA00022692"/>
    </source>
</evidence>
<dbReference type="EMBL" id="CP033151">
    <property type="protein sequence ID" value="AYO43539.1"/>
    <property type="molecule type" value="Genomic_DNA"/>
</dbReference>
<dbReference type="EC" id="2.4.1.-" evidence="12"/>
<evidence type="ECO:0000256" key="6">
    <source>
        <dbReference type="ARBA" id="ARBA00022676"/>
    </source>
</evidence>
<organism evidence="14 15">
    <name type="scientific">Malassezia restricta (strain ATCC 96810 / NBRC 103918 / CBS 7877)</name>
    <name type="common">Seborrheic dermatitis infection agent</name>
    <dbReference type="NCBI Taxonomy" id="425264"/>
    <lineage>
        <taxon>Eukaryota</taxon>
        <taxon>Fungi</taxon>
        <taxon>Dikarya</taxon>
        <taxon>Basidiomycota</taxon>
        <taxon>Ustilaginomycotina</taxon>
        <taxon>Malasseziomycetes</taxon>
        <taxon>Malasseziales</taxon>
        <taxon>Malasseziaceae</taxon>
        <taxon>Malassezia</taxon>
    </lineage>
</organism>
<keyword evidence="7 12" id="KW-0808">Transferase</keyword>
<comment type="similarity">
    <text evidence="3 12">Belongs to the PIGV family.</text>
</comment>
<keyword evidence="8 12" id="KW-0812">Transmembrane</keyword>
<feature type="transmembrane region" description="Helical" evidence="12">
    <location>
        <begin position="106"/>
        <end position="131"/>
    </location>
</feature>
<dbReference type="GO" id="GO:0000009">
    <property type="term" value="F:alpha-1,6-mannosyltransferase activity"/>
    <property type="evidence" value="ECO:0007669"/>
    <property type="project" value="InterPro"/>
</dbReference>
<feature type="signal peptide" evidence="13">
    <location>
        <begin position="1"/>
        <end position="29"/>
    </location>
</feature>
<dbReference type="VEuPathDB" id="FungiDB:DNF11_2589"/>
<keyword evidence="9 12" id="KW-0256">Endoplasmic reticulum</keyword>
<evidence type="ECO:0000256" key="3">
    <source>
        <dbReference type="ARBA" id="ARBA00008698"/>
    </source>
</evidence>
<evidence type="ECO:0000256" key="13">
    <source>
        <dbReference type="SAM" id="SignalP"/>
    </source>
</evidence>
<reference evidence="14 15" key="1">
    <citation type="submission" date="2018-10" db="EMBL/GenBank/DDBJ databases">
        <title>Complete genome sequence of Malassezia restricta CBS 7877.</title>
        <authorList>
            <person name="Morand S.C."/>
            <person name="Bertignac M."/>
            <person name="Iltis A."/>
            <person name="Kolder I."/>
            <person name="Pirovano W."/>
            <person name="Jourdain R."/>
            <person name="Clavaud C."/>
        </authorList>
    </citation>
    <scope>NUCLEOTIDE SEQUENCE [LARGE SCALE GENOMIC DNA]</scope>
    <source>
        <strain evidence="14 15">CBS 7877</strain>
    </source>
</reference>
<evidence type="ECO:0000313" key="15">
    <source>
        <dbReference type="Proteomes" id="UP000269793"/>
    </source>
</evidence>
<protein>
    <recommendedName>
        <fullName evidence="4 12">GPI mannosyltransferase 2</fullName>
        <ecNumber evidence="12">2.4.1.-</ecNumber>
    </recommendedName>
</protein>